<proteinExistence type="predicted"/>
<dbReference type="EMBL" id="PSZM01000046">
    <property type="protein sequence ID" value="PQL90331.1"/>
    <property type="molecule type" value="Genomic_DNA"/>
</dbReference>
<comment type="caution">
    <text evidence="1">The sequence shown here is derived from an EMBL/GenBank/DDBJ whole genome shotgun (WGS) entry which is preliminary data.</text>
</comment>
<sequence>MSYFVNNKLSSSSAFTHVYQCTSQSELENSIDIALRGQGYKKGESSKDLIYIKGNRWVRLMLGAFHKYYKFKIVIRPEGESHFSVLVSSASTGMSGGIIGVGQIKDETKKLYNLFQFI</sequence>
<reference evidence="1 2" key="1">
    <citation type="submission" date="2018-02" db="EMBL/GenBank/DDBJ databases">
        <title>Genome sequences of Apibacter spp., gut symbionts of Asian honey bees.</title>
        <authorList>
            <person name="Kwong W.K."/>
            <person name="Steele M.I."/>
            <person name="Moran N.A."/>
        </authorList>
    </citation>
    <scope>NUCLEOTIDE SEQUENCE [LARGE SCALE GENOMIC DNA]</scope>
    <source>
        <strain evidence="2">wkB301</strain>
    </source>
</reference>
<evidence type="ECO:0000313" key="2">
    <source>
        <dbReference type="Proteomes" id="UP000238042"/>
    </source>
</evidence>
<dbReference type="AlphaFoldDB" id="A0A2S8A6Y8"/>
<evidence type="ECO:0000313" key="1">
    <source>
        <dbReference type="EMBL" id="PQL90331.1"/>
    </source>
</evidence>
<name>A0A2S8A6Y8_9FLAO</name>
<organism evidence="1 2">
    <name type="scientific">Apibacter adventoris</name>
    <dbReference type="NCBI Taxonomy" id="1679466"/>
    <lineage>
        <taxon>Bacteria</taxon>
        <taxon>Pseudomonadati</taxon>
        <taxon>Bacteroidota</taxon>
        <taxon>Flavobacteriia</taxon>
        <taxon>Flavobacteriales</taxon>
        <taxon>Weeksellaceae</taxon>
        <taxon>Apibacter</taxon>
    </lineage>
</organism>
<dbReference type="RefSeq" id="WP_105247521.1">
    <property type="nucleotide sequence ID" value="NZ_PSZM01000046.1"/>
</dbReference>
<accession>A0A2S8A6Y8</accession>
<protein>
    <submittedName>
        <fullName evidence="1">Uncharacterized protein</fullName>
    </submittedName>
</protein>
<dbReference type="OrthoDB" id="3476253at2"/>
<dbReference type="Proteomes" id="UP000238042">
    <property type="component" value="Unassembled WGS sequence"/>
</dbReference>
<keyword evidence="2" id="KW-1185">Reference proteome</keyword>
<gene>
    <name evidence="1" type="ORF">C4S77_10555</name>
</gene>